<gene>
    <name evidence="1" type="ordered locus">Dd703_2976</name>
</gene>
<dbReference type="HOGENOM" id="CLU_2933949_0_0_6"/>
<keyword evidence="2" id="KW-1185">Reference proteome</keyword>
<dbReference type="STRING" id="579405.Dd703_2976"/>
<evidence type="ECO:0000313" key="2">
    <source>
        <dbReference type="Proteomes" id="UP000002734"/>
    </source>
</evidence>
<reference evidence="1" key="1">
    <citation type="submission" date="2009-06" db="EMBL/GenBank/DDBJ databases">
        <title>Complete sequence of Dickeya dadantii Ech703.</title>
        <authorList>
            <consortium name="US DOE Joint Genome Institute"/>
            <person name="Lucas S."/>
            <person name="Copeland A."/>
            <person name="Lapidus A."/>
            <person name="Glavina del Rio T."/>
            <person name="Dalin E."/>
            <person name="Tice H."/>
            <person name="Bruce D."/>
            <person name="Goodwin L."/>
            <person name="Pitluck S."/>
            <person name="Chertkov O."/>
            <person name="Brettin T."/>
            <person name="Detter J.C."/>
            <person name="Han C."/>
            <person name="Larimer F."/>
            <person name="Land M."/>
            <person name="Hauser L."/>
            <person name="Kyrpides N."/>
            <person name="Mikhailova N."/>
            <person name="Balakrishnan V."/>
            <person name="Glasner J."/>
            <person name="Perna N.T."/>
        </authorList>
    </citation>
    <scope>NUCLEOTIDE SEQUENCE [LARGE SCALE GENOMIC DNA]</scope>
    <source>
        <strain evidence="1">Ech703</strain>
    </source>
</reference>
<name>C6CBZ1_MUSP7</name>
<dbReference type="KEGG" id="dda:Dd703_2976"/>
<sequence>MFVHMPLKWYSLRRDTGSDACKITVVKSCAGSRLFLWHQTRQLQQFIVFLLGEIKTRYAF</sequence>
<protein>
    <submittedName>
        <fullName evidence="1">Uncharacterized protein</fullName>
    </submittedName>
</protein>
<dbReference type="Proteomes" id="UP000002734">
    <property type="component" value="Chromosome"/>
</dbReference>
<proteinExistence type="predicted"/>
<dbReference type="EMBL" id="CP001654">
    <property type="protein sequence ID" value="ACS86751.1"/>
    <property type="molecule type" value="Genomic_DNA"/>
</dbReference>
<accession>C6CBZ1</accession>
<evidence type="ECO:0000313" key="1">
    <source>
        <dbReference type="EMBL" id="ACS86751.1"/>
    </source>
</evidence>
<dbReference type="AlphaFoldDB" id="C6CBZ1"/>
<organism evidence="1 2">
    <name type="scientific">Musicola paradisiaca (strain Ech703)</name>
    <name type="common">Dickeya paradisiaca</name>
    <name type="synonym">Dickeya dadantii</name>
    <dbReference type="NCBI Taxonomy" id="579405"/>
    <lineage>
        <taxon>Bacteria</taxon>
        <taxon>Pseudomonadati</taxon>
        <taxon>Pseudomonadota</taxon>
        <taxon>Gammaproteobacteria</taxon>
        <taxon>Enterobacterales</taxon>
        <taxon>Pectobacteriaceae</taxon>
        <taxon>Musicola</taxon>
    </lineage>
</organism>